<evidence type="ECO:0000256" key="12">
    <source>
        <dbReference type="ARBA" id="ARBA00077531"/>
    </source>
</evidence>
<keyword evidence="16" id="KW-1185">Reference proteome</keyword>
<comment type="similarity">
    <text evidence="9">Belongs to the BCD1 family.</text>
</comment>
<dbReference type="InterPro" id="IPR007529">
    <property type="entry name" value="Znf_HIT"/>
</dbReference>
<dbReference type="PROSITE" id="PS51083">
    <property type="entry name" value="ZF_HIT"/>
    <property type="match status" value="1"/>
</dbReference>
<evidence type="ECO:0000256" key="5">
    <source>
        <dbReference type="ARBA" id="ARBA00022771"/>
    </source>
</evidence>
<dbReference type="OrthoDB" id="272357at2759"/>
<keyword evidence="5 13" id="KW-0863">Zinc-finger</keyword>
<dbReference type="Proteomes" id="UP000652761">
    <property type="component" value="Unassembled WGS sequence"/>
</dbReference>
<evidence type="ECO:0000256" key="10">
    <source>
        <dbReference type="ARBA" id="ARBA00061949"/>
    </source>
</evidence>
<dbReference type="GO" id="GO:0008270">
    <property type="term" value="F:zinc ion binding"/>
    <property type="evidence" value="ECO:0007669"/>
    <property type="project" value="UniProtKB-UniRule"/>
</dbReference>
<evidence type="ECO:0000313" key="15">
    <source>
        <dbReference type="EMBL" id="MQL96322.1"/>
    </source>
</evidence>
<keyword evidence="6" id="KW-0862">Zinc</keyword>
<dbReference type="GO" id="GO:0000463">
    <property type="term" value="P:maturation of LSU-rRNA from tricistronic rRNA transcript (SSU-rRNA, 5.8S rRNA, LSU-rRNA)"/>
    <property type="evidence" value="ECO:0007669"/>
    <property type="project" value="TreeGrafter"/>
</dbReference>
<dbReference type="InterPro" id="IPR057721">
    <property type="entry name" value="BCD1_alpha/beta"/>
</dbReference>
<proteinExistence type="inferred from homology"/>
<dbReference type="PANTHER" id="PTHR13483">
    <property type="entry name" value="BOX C_D SNORNA PROTEIN 1-RELATED"/>
    <property type="match status" value="1"/>
</dbReference>
<evidence type="ECO:0000256" key="11">
    <source>
        <dbReference type="ARBA" id="ARBA00068630"/>
    </source>
</evidence>
<dbReference type="GO" id="GO:0000492">
    <property type="term" value="P:box C/D snoRNP assembly"/>
    <property type="evidence" value="ECO:0007669"/>
    <property type="project" value="TreeGrafter"/>
</dbReference>
<dbReference type="Pfam" id="PF25790">
    <property type="entry name" value="BCD1"/>
    <property type="match status" value="1"/>
</dbReference>
<comment type="caution">
    <text evidence="15">The sequence shown here is derived from an EMBL/GenBank/DDBJ whole genome shotgun (WGS) entry which is preliminary data.</text>
</comment>
<dbReference type="AlphaFoldDB" id="A0A843VCQ4"/>
<dbReference type="InterPro" id="IPR051639">
    <property type="entry name" value="BCD1"/>
</dbReference>
<evidence type="ECO:0000256" key="9">
    <source>
        <dbReference type="ARBA" id="ARBA00049654"/>
    </source>
</evidence>
<keyword evidence="3" id="KW-0597">Phosphoprotein</keyword>
<comment type="function">
    <text evidence="8">Required for box C/D snoRNAs accumulation involved in snoRNA processing, snoRNA transport to the nucleolus and ribosome biogenesis.</text>
</comment>
<evidence type="ECO:0000256" key="3">
    <source>
        <dbReference type="ARBA" id="ARBA00022553"/>
    </source>
</evidence>
<dbReference type="SUPFAM" id="SSF144232">
    <property type="entry name" value="HIT/MYND zinc finger-like"/>
    <property type="match status" value="1"/>
</dbReference>
<organism evidence="15 16">
    <name type="scientific">Colocasia esculenta</name>
    <name type="common">Wild taro</name>
    <name type="synonym">Arum esculentum</name>
    <dbReference type="NCBI Taxonomy" id="4460"/>
    <lineage>
        <taxon>Eukaryota</taxon>
        <taxon>Viridiplantae</taxon>
        <taxon>Streptophyta</taxon>
        <taxon>Embryophyta</taxon>
        <taxon>Tracheophyta</taxon>
        <taxon>Spermatophyta</taxon>
        <taxon>Magnoliopsida</taxon>
        <taxon>Liliopsida</taxon>
        <taxon>Araceae</taxon>
        <taxon>Aroideae</taxon>
        <taxon>Colocasieae</taxon>
        <taxon>Colocasia</taxon>
    </lineage>
</organism>
<evidence type="ECO:0000256" key="13">
    <source>
        <dbReference type="PROSITE-ProRule" id="PRU00453"/>
    </source>
</evidence>
<evidence type="ECO:0000256" key="4">
    <source>
        <dbReference type="ARBA" id="ARBA00022723"/>
    </source>
</evidence>
<gene>
    <name evidence="15" type="ORF">Taro_028995</name>
</gene>
<accession>A0A843VCQ4</accession>
<dbReference type="Pfam" id="PF04438">
    <property type="entry name" value="zf-HIT"/>
    <property type="match status" value="1"/>
</dbReference>
<keyword evidence="2" id="KW-0690">Ribosome biogenesis</keyword>
<evidence type="ECO:0000259" key="14">
    <source>
        <dbReference type="PROSITE" id="PS51083"/>
    </source>
</evidence>
<evidence type="ECO:0000313" key="16">
    <source>
        <dbReference type="Proteomes" id="UP000652761"/>
    </source>
</evidence>
<dbReference type="FunFam" id="3.30.60.190:FF:000001">
    <property type="entry name" value="box C/D snoRNA protein 1"/>
    <property type="match status" value="1"/>
</dbReference>
<evidence type="ECO:0000256" key="6">
    <source>
        <dbReference type="ARBA" id="ARBA00022833"/>
    </source>
</evidence>
<dbReference type="GO" id="GO:0070761">
    <property type="term" value="C:pre-snoRNP complex"/>
    <property type="evidence" value="ECO:0007669"/>
    <property type="project" value="TreeGrafter"/>
</dbReference>
<evidence type="ECO:0000256" key="1">
    <source>
        <dbReference type="ARBA" id="ARBA00022499"/>
    </source>
</evidence>
<evidence type="ECO:0000256" key="7">
    <source>
        <dbReference type="ARBA" id="ARBA00022843"/>
    </source>
</evidence>
<protein>
    <recommendedName>
        <fullName evidence="11">Box C/D snoRNA protein 1</fullName>
    </recommendedName>
    <alternativeName>
        <fullName evidence="12">Zinc finger HIT domain-containing protein 6</fullName>
    </alternativeName>
</protein>
<dbReference type="PANTHER" id="PTHR13483:SF3">
    <property type="entry name" value="BOX C_D SNORNA PROTEIN 1"/>
    <property type="match status" value="1"/>
</dbReference>
<keyword evidence="4" id="KW-0479">Metal-binding</keyword>
<dbReference type="GO" id="GO:0005634">
    <property type="term" value="C:nucleus"/>
    <property type="evidence" value="ECO:0007669"/>
    <property type="project" value="TreeGrafter"/>
</dbReference>
<dbReference type="GO" id="GO:0048254">
    <property type="term" value="P:snoRNA localization"/>
    <property type="evidence" value="ECO:0007669"/>
    <property type="project" value="TreeGrafter"/>
</dbReference>
<dbReference type="Gene3D" id="3.30.60.190">
    <property type="match status" value="1"/>
</dbReference>
<name>A0A843VCQ4_COLES</name>
<evidence type="ECO:0000256" key="8">
    <source>
        <dbReference type="ARBA" id="ARBA00049598"/>
    </source>
</evidence>
<evidence type="ECO:0000256" key="2">
    <source>
        <dbReference type="ARBA" id="ARBA00022517"/>
    </source>
</evidence>
<feature type="domain" description="HIT-type" evidence="14">
    <location>
        <begin position="18"/>
        <end position="52"/>
    </location>
</feature>
<comment type="subunit">
    <text evidence="10">Interacts with FBL, SNU13, NOP58, NUFIP1, RUVBL1, RUVBL2 and TAF9. Interacts (via HIT-type zinc finger) with the RUVBL1/RUVBL2 complex in the presence of ADP.</text>
</comment>
<sequence>MGGEEGPSSPDAVTSPLCEECGESPWKYRCPGCSIRTCSLPCVKSHKQRSGCTGQRDRSHFVPLSQFDDNQILSDYNLLEETKRAAEAARRMRCLFGGQPGGTRWRPGRFGGHPCFKLPFKLRMLRNAAFRRKARLLLQPTGMSKREKNQSRYDQRFIAHV</sequence>
<reference evidence="15" key="1">
    <citation type="submission" date="2017-07" db="EMBL/GenBank/DDBJ databases">
        <title>Taro Niue Genome Assembly and Annotation.</title>
        <authorList>
            <person name="Atibalentja N."/>
            <person name="Keating K."/>
            <person name="Fields C.J."/>
        </authorList>
    </citation>
    <scope>NUCLEOTIDE SEQUENCE</scope>
    <source>
        <strain evidence="15">Niue_2</strain>
        <tissue evidence="15">Leaf</tissue>
    </source>
</reference>
<dbReference type="EMBL" id="NMUH01001904">
    <property type="protein sequence ID" value="MQL96322.1"/>
    <property type="molecule type" value="Genomic_DNA"/>
</dbReference>
<dbReference type="CDD" id="cd23023">
    <property type="entry name" value="zf-HIT_BCD1"/>
    <property type="match status" value="1"/>
</dbReference>
<keyword evidence="1" id="KW-1017">Isopeptide bond</keyword>
<keyword evidence="7" id="KW-0832">Ubl conjugation</keyword>